<feature type="region of interest" description="Disordered" evidence="1">
    <location>
        <begin position="37"/>
        <end position="56"/>
    </location>
</feature>
<dbReference type="EMBL" id="GBRH01169116">
    <property type="protein sequence ID" value="JAE28780.1"/>
    <property type="molecule type" value="Transcribed_RNA"/>
</dbReference>
<feature type="compositionally biased region" description="Low complexity" evidence="1">
    <location>
        <begin position="37"/>
        <end position="49"/>
    </location>
</feature>
<protein>
    <submittedName>
        <fullName evidence="2">Uncharacterized protein</fullName>
    </submittedName>
</protein>
<accession>A0A0A9GUU5</accession>
<name>A0A0A9GUU5_ARUDO</name>
<evidence type="ECO:0000256" key="1">
    <source>
        <dbReference type="SAM" id="MobiDB-lite"/>
    </source>
</evidence>
<organism evidence="2">
    <name type="scientific">Arundo donax</name>
    <name type="common">Giant reed</name>
    <name type="synonym">Donax arundinaceus</name>
    <dbReference type="NCBI Taxonomy" id="35708"/>
    <lineage>
        <taxon>Eukaryota</taxon>
        <taxon>Viridiplantae</taxon>
        <taxon>Streptophyta</taxon>
        <taxon>Embryophyta</taxon>
        <taxon>Tracheophyta</taxon>
        <taxon>Spermatophyta</taxon>
        <taxon>Magnoliopsida</taxon>
        <taxon>Liliopsida</taxon>
        <taxon>Poales</taxon>
        <taxon>Poaceae</taxon>
        <taxon>PACMAD clade</taxon>
        <taxon>Arundinoideae</taxon>
        <taxon>Arundineae</taxon>
        <taxon>Arundo</taxon>
    </lineage>
</organism>
<dbReference type="AlphaFoldDB" id="A0A0A9GUU5"/>
<sequence length="102" mass="10482">MVPHSIPDGPSGIRMDPFTVSSRLPFMHNLEHVAASSSVPATTGSSSGSIPHYTSHTHQMGSIAGAGSLFLGSQISEAAVRGASLHVGQEVPTSLFEGSLVQ</sequence>
<reference evidence="2" key="1">
    <citation type="submission" date="2014-09" db="EMBL/GenBank/DDBJ databases">
        <authorList>
            <person name="Magalhaes I.L.F."/>
            <person name="Oliveira U."/>
            <person name="Santos F.R."/>
            <person name="Vidigal T.H.D.A."/>
            <person name="Brescovit A.D."/>
            <person name="Santos A.J."/>
        </authorList>
    </citation>
    <scope>NUCLEOTIDE SEQUENCE</scope>
    <source>
        <tissue evidence="2">Shoot tissue taken approximately 20 cm above the soil surface</tissue>
    </source>
</reference>
<proteinExistence type="predicted"/>
<reference evidence="2" key="2">
    <citation type="journal article" date="2015" name="Data Brief">
        <title>Shoot transcriptome of the giant reed, Arundo donax.</title>
        <authorList>
            <person name="Barrero R.A."/>
            <person name="Guerrero F.D."/>
            <person name="Moolhuijzen P."/>
            <person name="Goolsby J.A."/>
            <person name="Tidwell J."/>
            <person name="Bellgard S.E."/>
            <person name="Bellgard M.I."/>
        </authorList>
    </citation>
    <scope>NUCLEOTIDE SEQUENCE</scope>
    <source>
        <tissue evidence="2">Shoot tissue taken approximately 20 cm above the soil surface</tissue>
    </source>
</reference>
<evidence type="ECO:0000313" key="2">
    <source>
        <dbReference type="EMBL" id="JAE28780.1"/>
    </source>
</evidence>